<keyword evidence="5" id="KW-0206">Cytoskeleton</keyword>
<dbReference type="Proteomes" id="UP000039865">
    <property type="component" value="Unassembled WGS sequence"/>
</dbReference>
<name>A0A078A6V9_STYLE</name>
<evidence type="ECO:0000256" key="5">
    <source>
        <dbReference type="ARBA" id="ARBA00023212"/>
    </source>
</evidence>
<keyword evidence="9" id="KW-1185">Reference proteome</keyword>
<dbReference type="GO" id="GO:0005815">
    <property type="term" value="C:microtubule organizing center"/>
    <property type="evidence" value="ECO:0007669"/>
    <property type="project" value="TreeGrafter"/>
</dbReference>
<evidence type="ECO:0000256" key="6">
    <source>
        <dbReference type="ARBA" id="ARBA00023273"/>
    </source>
</evidence>
<feature type="compositionally biased region" description="Acidic residues" evidence="7">
    <location>
        <begin position="20"/>
        <end position="41"/>
    </location>
</feature>
<protein>
    <submittedName>
        <fullName evidence="8">Intraflagellar transport protein 46 homolog</fullName>
    </submittedName>
</protein>
<feature type="compositionally biased region" description="Low complexity" evidence="7">
    <location>
        <begin position="61"/>
        <end position="71"/>
    </location>
</feature>
<dbReference type="EMBL" id="CCKQ01006667">
    <property type="protein sequence ID" value="CDW77990.1"/>
    <property type="molecule type" value="Genomic_DNA"/>
</dbReference>
<comment type="similarity">
    <text evidence="2">Belongs to the IFT46 family.</text>
</comment>
<dbReference type="GO" id="GO:0042073">
    <property type="term" value="P:intraciliary transport"/>
    <property type="evidence" value="ECO:0007669"/>
    <property type="project" value="InterPro"/>
</dbReference>
<dbReference type="InParanoid" id="A0A078A6V9"/>
<evidence type="ECO:0000256" key="4">
    <source>
        <dbReference type="ARBA" id="ARBA00023069"/>
    </source>
</evidence>
<organism evidence="8 9">
    <name type="scientific">Stylonychia lemnae</name>
    <name type="common">Ciliate</name>
    <dbReference type="NCBI Taxonomy" id="5949"/>
    <lineage>
        <taxon>Eukaryota</taxon>
        <taxon>Sar</taxon>
        <taxon>Alveolata</taxon>
        <taxon>Ciliophora</taxon>
        <taxon>Intramacronucleata</taxon>
        <taxon>Spirotrichea</taxon>
        <taxon>Stichotrichia</taxon>
        <taxon>Sporadotrichida</taxon>
        <taxon>Oxytrichidae</taxon>
        <taxon>Stylonychinae</taxon>
        <taxon>Stylonychia</taxon>
    </lineage>
</organism>
<proteinExistence type="inferred from homology"/>
<evidence type="ECO:0000313" key="8">
    <source>
        <dbReference type="EMBL" id="CDW77990.1"/>
    </source>
</evidence>
<dbReference type="GO" id="GO:0030992">
    <property type="term" value="C:intraciliary transport particle B"/>
    <property type="evidence" value="ECO:0007669"/>
    <property type="project" value="TreeGrafter"/>
</dbReference>
<keyword evidence="4" id="KW-0969">Cilium</keyword>
<evidence type="ECO:0000256" key="2">
    <source>
        <dbReference type="ARBA" id="ARBA00007700"/>
    </source>
</evidence>
<keyword evidence="3" id="KW-0963">Cytoplasm</keyword>
<gene>
    <name evidence="8" type="primary">Contig3987.g4270</name>
    <name evidence="8" type="ORF">STYLEM_6959</name>
</gene>
<evidence type="ECO:0000256" key="1">
    <source>
        <dbReference type="ARBA" id="ARBA00004120"/>
    </source>
</evidence>
<sequence length="383" mass="43561">MDSDEDEGNFARQGGQAIDLEGDFDSEEEVDDEMDDDDDEMPQPQQQVQQQPPRQQPPKQQPQQKGPSPGKKPGDVKGQVVDNQPFDLAVEVNDSEEIDSDEEGDEVHVGGPQQQQQQQQQKQNQQPAALQKKQVNEDDDDDEEEKAAPGAYNPAEYANLQVSSEVKDLFEYIQRYKPQKIDLDTKLKPFIPEYIPCVGEVDSFLKMPKPDGTKEDLGIIVLDEPSLNHEDKTVIELRYIQERNVVRATPMNVESIEHADKKPKEISRWIKSVQDLHKTRPPPTVNYTKQMPDIETLMQEWSPDMEQALREIPFPGPDIDMHPSDYARLICSMVDIPCHKLANNKSVVESLHVLFTLFSEFRSNQHFQNQNQDGMAGGDIGTF</sequence>
<keyword evidence="6" id="KW-0966">Cell projection</keyword>
<feature type="compositionally biased region" description="Acidic residues" evidence="7">
    <location>
        <begin position="93"/>
        <end position="105"/>
    </location>
</feature>
<accession>A0A078A6V9</accession>
<dbReference type="PANTHER" id="PTHR13376">
    <property type="entry name" value="INTRAFLAGELLAR TRANSPORT PROTEIN 46 HOMOLOG"/>
    <property type="match status" value="1"/>
</dbReference>
<evidence type="ECO:0000256" key="7">
    <source>
        <dbReference type="SAM" id="MobiDB-lite"/>
    </source>
</evidence>
<dbReference type="AlphaFoldDB" id="A0A078A6V9"/>
<comment type="subcellular location">
    <subcellularLocation>
        <location evidence="1">Cytoplasm</location>
        <location evidence="1">Cytoskeleton</location>
        <location evidence="1">Cilium basal body</location>
    </subcellularLocation>
</comment>
<evidence type="ECO:0000313" key="9">
    <source>
        <dbReference type="Proteomes" id="UP000039865"/>
    </source>
</evidence>
<dbReference type="GO" id="GO:0060271">
    <property type="term" value="P:cilium assembly"/>
    <property type="evidence" value="ECO:0007669"/>
    <property type="project" value="TreeGrafter"/>
</dbReference>
<dbReference type="OMA" id="WINDIRE"/>
<dbReference type="OrthoDB" id="2119217at2759"/>
<dbReference type="GO" id="GO:0031514">
    <property type="term" value="C:motile cilium"/>
    <property type="evidence" value="ECO:0007669"/>
    <property type="project" value="TreeGrafter"/>
</dbReference>
<feature type="compositionally biased region" description="Low complexity" evidence="7">
    <location>
        <begin position="112"/>
        <end position="133"/>
    </location>
</feature>
<keyword evidence="8" id="KW-0282">Flagellum</keyword>
<dbReference type="PANTHER" id="PTHR13376:SF0">
    <property type="entry name" value="INTRAFLAGELLAR TRANSPORT PROTEIN 46 HOMOLOG"/>
    <property type="match status" value="1"/>
</dbReference>
<dbReference type="InterPro" id="IPR022088">
    <property type="entry name" value="Intraflagellar_transp_cmplxB"/>
</dbReference>
<evidence type="ECO:0000256" key="3">
    <source>
        <dbReference type="ARBA" id="ARBA00022490"/>
    </source>
</evidence>
<feature type="region of interest" description="Disordered" evidence="7">
    <location>
        <begin position="1"/>
        <end position="156"/>
    </location>
</feature>
<feature type="compositionally biased region" description="Low complexity" evidence="7">
    <location>
        <begin position="42"/>
        <end position="53"/>
    </location>
</feature>
<dbReference type="Pfam" id="PF12317">
    <property type="entry name" value="IFT46_B_C"/>
    <property type="match status" value="1"/>
</dbReference>
<reference evidence="8 9" key="1">
    <citation type="submission" date="2014-06" db="EMBL/GenBank/DDBJ databases">
        <authorList>
            <person name="Swart Estienne"/>
        </authorList>
    </citation>
    <scope>NUCLEOTIDE SEQUENCE [LARGE SCALE GENOMIC DNA]</scope>
    <source>
        <strain evidence="8 9">130c</strain>
    </source>
</reference>